<keyword evidence="5 7" id="KW-1133">Transmembrane helix</keyword>
<evidence type="ECO:0000256" key="2">
    <source>
        <dbReference type="ARBA" id="ARBA00022448"/>
    </source>
</evidence>
<dbReference type="SUPFAM" id="SSF103473">
    <property type="entry name" value="MFS general substrate transporter"/>
    <property type="match status" value="1"/>
</dbReference>
<feature type="transmembrane region" description="Helical" evidence="7">
    <location>
        <begin position="79"/>
        <end position="98"/>
    </location>
</feature>
<feature type="transmembrane region" description="Helical" evidence="7">
    <location>
        <begin position="355"/>
        <end position="375"/>
    </location>
</feature>
<reference evidence="9" key="1">
    <citation type="journal article" date="2023" name="Int. J. Syst. Evol. Microbiol.">
        <title>Mesoterricola silvestris gen. nov., sp. nov., Mesoterricola sediminis sp. nov., Geothrix oryzae sp. nov., Geothrix edaphica sp. nov., Geothrix rubra sp. nov., and Geothrix limicola sp. nov., six novel members of Acidobacteriota isolated from soils.</title>
        <authorList>
            <person name="Itoh H."/>
            <person name="Sugisawa Y."/>
            <person name="Mise K."/>
            <person name="Xu Z."/>
            <person name="Kuniyasu M."/>
            <person name="Ushijima N."/>
            <person name="Kawano K."/>
            <person name="Kobayashi E."/>
            <person name="Shiratori Y."/>
            <person name="Masuda Y."/>
            <person name="Senoo K."/>
        </authorList>
    </citation>
    <scope>NUCLEOTIDE SEQUENCE [LARGE SCALE GENOMIC DNA]</scope>
    <source>
        <strain evidence="9">W79</strain>
    </source>
</reference>
<dbReference type="InterPro" id="IPR036259">
    <property type="entry name" value="MFS_trans_sf"/>
</dbReference>
<sequence length="417" mass="43197">MSDESGQIRRARGKFAAMATAFFLGVFNDNYYKQAVLVLAVAAGRTSLQGVAIFVFTFPYLLFAAPAGWASDRFSKRSVVIAAKAVELAAMLVGAAGIAWGNWWLIMIMLGTMGTQAAFMSPAINGSIPELYPGDYVTRANGVLRMVVTVGILVGIAAAGFTLDVAGPAFHGVERGRLLVGAGVVLVALGGLAVSFRVASHPAADPGAPFPWLGPLATLRDLSAIRKDGLLAFTVGASVFIWFSGSLQVLLINPLGIQELGLSKSLTSALIVSQLMGIAAGGILSPRWAKGDGWHRVLAPAGAGMGLAMMALPALRLLPAPLVVPAVFLAVALVGLFGGIFLIPVESFIQRRPEAARRGAVLAAANFAVFGGIMLSGPLSNLLNAHWAPTTGMGVVGALALVLSAGMRVLLRSAKWA</sequence>
<evidence type="ECO:0000256" key="3">
    <source>
        <dbReference type="ARBA" id="ARBA00022475"/>
    </source>
</evidence>
<keyword evidence="9" id="KW-1185">Reference proteome</keyword>
<dbReference type="AlphaFoldDB" id="A0AA48GLW4"/>
<accession>A0AA48GLW4</accession>
<dbReference type="Pfam" id="PF07690">
    <property type="entry name" value="MFS_1"/>
    <property type="match status" value="1"/>
</dbReference>
<evidence type="ECO:0000256" key="5">
    <source>
        <dbReference type="ARBA" id="ARBA00022989"/>
    </source>
</evidence>
<keyword evidence="3" id="KW-1003">Cell membrane</keyword>
<protein>
    <submittedName>
        <fullName evidence="8">MFS transporter</fullName>
    </submittedName>
</protein>
<evidence type="ECO:0000313" key="8">
    <source>
        <dbReference type="EMBL" id="BDU72224.1"/>
    </source>
</evidence>
<feature type="transmembrane region" description="Helical" evidence="7">
    <location>
        <begin position="297"/>
        <end position="316"/>
    </location>
</feature>
<keyword evidence="2" id="KW-0813">Transport</keyword>
<gene>
    <name evidence="8" type="ORF">METEAL_13980</name>
</gene>
<evidence type="ECO:0000256" key="6">
    <source>
        <dbReference type="ARBA" id="ARBA00023136"/>
    </source>
</evidence>
<organism evidence="8 9">
    <name type="scientific">Mesoterricola silvestris</name>
    <dbReference type="NCBI Taxonomy" id="2927979"/>
    <lineage>
        <taxon>Bacteria</taxon>
        <taxon>Pseudomonadati</taxon>
        <taxon>Acidobacteriota</taxon>
        <taxon>Holophagae</taxon>
        <taxon>Holophagales</taxon>
        <taxon>Holophagaceae</taxon>
        <taxon>Mesoterricola</taxon>
    </lineage>
</organism>
<keyword evidence="6 7" id="KW-0472">Membrane</keyword>
<name>A0AA48GLW4_9BACT</name>
<dbReference type="GO" id="GO:0022857">
    <property type="term" value="F:transmembrane transporter activity"/>
    <property type="evidence" value="ECO:0007669"/>
    <property type="project" value="InterPro"/>
</dbReference>
<dbReference type="KEGG" id="msil:METEAL_13980"/>
<feature type="transmembrane region" description="Helical" evidence="7">
    <location>
        <begin position="230"/>
        <end position="253"/>
    </location>
</feature>
<keyword evidence="4 7" id="KW-0812">Transmembrane</keyword>
<dbReference type="InterPro" id="IPR011701">
    <property type="entry name" value="MFS"/>
</dbReference>
<evidence type="ECO:0000256" key="4">
    <source>
        <dbReference type="ARBA" id="ARBA00022692"/>
    </source>
</evidence>
<dbReference type="Gene3D" id="1.20.1250.20">
    <property type="entry name" value="MFS general substrate transporter like domains"/>
    <property type="match status" value="1"/>
</dbReference>
<dbReference type="PANTHER" id="PTHR43266">
    <property type="entry name" value="MACROLIDE-EFFLUX PROTEIN"/>
    <property type="match status" value="1"/>
</dbReference>
<feature type="transmembrane region" description="Helical" evidence="7">
    <location>
        <begin position="387"/>
        <end position="411"/>
    </location>
</feature>
<evidence type="ECO:0000256" key="7">
    <source>
        <dbReference type="SAM" id="Phobius"/>
    </source>
</evidence>
<feature type="transmembrane region" description="Helical" evidence="7">
    <location>
        <begin position="265"/>
        <end position="285"/>
    </location>
</feature>
<comment type="subcellular location">
    <subcellularLocation>
        <location evidence="1">Cell membrane</location>
        <topology evidence="1">Multi-pass membrane protein</topology>
    </subcellularLocation>
</comment>
<dbReference type="Proteomes" id="UP001238179">
    <property type="component" value="Chromosome"/>
</dbReference>
<feature type="transmembrane region" description="Helical" evidence="7">
    <location>
        <begin position="104"/>
        <end position="124"/>
    </location>
</feature>
<proteinExistence type="predicted"/>
<feature type="transmembrane region" description="Helical" evidence="7">
    <location>
        <begin position="322"/>
        <end position="343"/>
    </location>
</feature>
<dbReference type="GO" id="GO:0005886">
    <property type="term" value="C:plasma membrane"/>
    <property type="evidence" value="ECO:0007669"/>
    <property type="project" value="UniProtKB-SubCell"/>
</dbReference>
<feature type="transmembrane region" description="Helical" evidence="7">
    <location>
        <begin position="48"/>
        <end position="67"/>
    </location>
</feature>
<evidence type="ECO:0000256" key="1">
    <source>
        <dbReference type="ARBA" id="ARBA00004651"/>
    </source>
</evidence>
<feature type="transmembrane region" description="Helical" evidence="7">
    <location>
        <begin position="144"/>
        <end position="166"/>
    </location>
</feature>
<feature type="transmembrane region" description="Helical" evidence="7">
    <location>
        <begin position="178"/>
        <end position="196"/>
    </location>
</feature>
<dbReference type="CDD" id="cd06173">
    <property type="entry name" value="MFS_MefA_like"/>
    <property type="match status" value="1"/>
</dbReference>
<dbReference type="EMBL" id="AP027080">
    <property type="protein sequence ID" value="BDU72224.1"/>
    <property type="molecule type" value="Genomic_DNA"/>
</dbReference>
<evidence type="ECO:0000313" key="9">
    <source>
        <dbReference type="Proteomes" id="UP001238179"/>
    </source>
</evidence>
<dbReference type="PANTHER" id="PTHR43266:SF2">
    <property type="entry name" value="MAJOR FACILITATOR SUPERFAMILY (MFS) PROFILE DOMAIN-CONTAINING PROTEIN"/>
    <property type="match status" value="1"/>
</dbReference>
<dbReference type="RefSeq" id="WP_316415135.1">
    <property type="nucleotide sequence ID" value="NZ_AP027080.1"/>
</dbReference>